<sequence length="343" mass="37977">MKTNLLILNQEEVKRSGGEDISLAIKTMEEVFSLHQKGEYVLPNKNVLRWGDIETETTRGRINSMPAAIEGDFNSVGIKWISSSPTNPDKYGLPRASGIIILNDYETLFPKAIMDGMLLSAMRTGANSGVAAKHLAKKNSKVLGLIGAGAQNKTQLLAMKHVLEDLSEVKINDLNIERAKQFAEEMSEKTNLPITVVNTAEEAVRGSDVFITATVSKVPIVKYEWIEKGALYLHVGSHECEFEVIDKADKIVVDDWEELKHRGVESISIMYAEGKFEENKIHAQLGEVVNAVKSSRTSDEEFIYFNSVGMGIQDVALASVIYEKAIQENIGTNFDMWGNPTLV</sequence>
<dbReference type="SUPFAM" id="SSF51735">
    <property type="entry name" value="NAD(P)-binding Rossmann-fold domains"/>
    <property type="match status" value="1"/>
</dbReference>
<dbReference type="InterPro" id="IPR036291">
    <property type="entry name" value="NAD(P)-bd_dom_sf"/>
</dbReference>
<dbReference type="Pfam" id="PF02423">
    <property type="entry name" value="OCD_Mu_crystall"/>
    <property type="match status" value="1"/>
</dbReference>
<dbReference type="RefSeq" id="WP_256705144.1">
    <property type="nucleotide sequence ID" value="NZ_JBHSFT010000040.1"/>
</dbReference>
<dbReference type="PANTHER" id="PTHR13812">
    <property type="entry name" value="KETIMINE REDUCTASE MU-CRYSTALLIN"/>
    <property type="match status" value="1"/>
</dbReference>
<dbReference type="PANTHER" id="PTHR13812:SF19">
    <property type="entry name" value="KETIMINE REDUCTASE MU-CRYSTALLIN"/>
    <property type="match status" value="1"/>
</dbReference>
<organism evidence="1 2">
    <name type="scientific">Oceanobacillus aidingensis</name>
    <dbReference type="NCBI Taxonomy" id="645964"/>
    <lineage>
        <taxon>Bacteria</taxon>
        <taxon>Bacillati</taxon>
        <taxon>Bacillota</taxon>
        <taxon>Bacilli</taxon>
        <taxon>Bacillales</taxon>
        <taxon>Bacillaceae</taxon>
        <taxon>Oceanobacillus</taxon>
    </lineage>
</organism>
<gene>
    <name evidence="1" type="ORF">ACFO3P_15110</name>
</gene>
<dbReference type="Gene3D" id="3.30.1780.10">
    <property type="entry name" value="ornithine cyclodeaminase, domain 1"/>
    <property type="match status" value="1"/>
</dbReference>
<protein>
    <recommendedName>
        <fullName evidence="3">Ornithine cyclodeaminase</fullName>
    </recommendedName>
</protein>
<reference evidence="2" key="1">
    <citation type="journal article" date="2019" name="Int. J. Syst. Evol. Microbiol.">
        <title>The Global Catalogue of Microorganisms (GCM) 10K type strain sequencing project: providing services to taxonomists for standard genome sequencing and annotation.</title>
        <authorList>
            <consortium name="The Broad Institute Genomics Platform"/>
            <consortium name="The Broad Institute Genome Sequencing Center for Infectious Disease"/>
            <person name="Wu L."/>
            <person name="Ma J."/>
        </authorList>
    </citation>
    <scope>NUCLEOTIDE SEQUENCE [LARGE SCALE GENOMIC DNA]</scope>
    <source>
        <strain evidence="2">CCUG 37257</strain>
    </source>
</reference>
<dbReference type="InterPro" id="IPR003462">
    <property type="entry name" value="ODC_Mu_crystall"/>
</dbReference>
<comment type="caution">
    <text evidence="1">The sequence shown here is derived from an EMBL/GenBank/DDBJ whole genome shotgun (WGS) entry which is preliminary data.</text>
</comment>
<evidence type="ECO:0008006" key="3">
    <source>
        <dbReference type="Google" id="ProtNLM"/>
    </source>
</evidence>
<keyword evidence="2" id="KW-1185">Reference proteome</keyword>
<evidence type="ECO:0000313" key="1">
    <source>
        <dbReference type="EMBL" id="MFC4663506.1"/>
    </source>
</evidence>
<dbReference type="InterPro" id="IPR023401">
    <property type="entry name" value="ODC_N"/>
</dbReference>
<dbReference type="EMBL" id="JBHSFT010000040">
    <property type="protein sequence ID" value="MFC4663506.1"/>
    <property type="molecule type" value="Genomic_DNA"/>
</dbReference>
<dbReference type="Gene3D" id="3.40.50.720">
    <property type="entry name" value="NAD(P)-binding Rossmann-like Domain"/>
    <property type="match status" value="1"/>
</dbReference>
<dbReference type="Proteomes" id="UP001595988">
    <property type="component" value="Unassembled WGS sequence"/>
</dbReference>
<proteinExistence type="predicted"/>
<accession>A0ABV9K0Q1</accession>
<dbReference type="PIRSF" id="PIRSF001439">
    <property type="entry name" value="CryM"/>
    <property type="match status" value="1"/>
</dbReference>
<name>A0ABV9K0Q1_9BACI</name>
<evidence type="ECO:0000313" key="2">
    <source>
        <dbReference type="Proteomes" id="UP001595988"/>
    </source>
</evidence>